<dbReference type="GO" id="GO:0016620">
    <property type="term" value="F:oxidoreductase activity, acting on the aldehyde or oxo group of donors, NAD or NADP as acceptor"/>
    <property type="evidence" value="ECO:0007669"/>
    <property type="project" value="InterPro"/>
</dbReference>
<sequence length="470" mass="52238">MQIASFIDNEIYQSSESFTALNPYTLEPQHEVKSCDLMGLVMAIQAANRAFAQWRTSSYDERIQVVEKIYESLKQNADRYALLEAQDQGLPLHFVQKYGIQKSLQTIESTLNIFKSSAASITDANTELPQYAPVGVIAIVAPWNLSLRVTLDRLIPALLAGNAVVVKVSSHSVVTAAILGEILQNAGIVKGLVNVLVSQDKEVKKALLAHPGVRAISVAGNIQTAQSVLASSATFLSQQFKKVQISSGSKNSAVVLAEPTDQIFTEVMESFMLGQGQLVWNSSRLFILEKFESDWEERIRNYLAALRPSESVEDTSVWTPCLKRDSFEKFDEIKQQAHVDKAKLLLTEFMLSEQQKKVFLPPVFTKDMSRCSTLQQDQIHSPFYILSAVKYPFDVAKYSNVSYFGFAAHLWGEPEKLKKVAEALDVGLVTYNRSSFDVVGPVAGVKQSGFGQQDFQSFGDFFSNVKKLSF</sequence>
<dbReference type="RefSeq" id="WP_015470804.1">
    <property type="nucleotide sequence ID" value="NC_020813.1"/>
</dbReference>
<dbReference type="Gene3D" id="3.40.605.10">
    <property type="entry name" value="Aldehyde Dehydrogenase, Chain A, domain 1"/>
    <property type="match status" value="1"/>
</dbReference>
<dbReference type="InterPro" id="IPR016163">
    <property type="entry name" value="Ald_DH_C"/>
</dbReference>
<keyword evidence="1" id="KW-0560">Oxidoreductase</keyword>
<evidence type="ECO:0000313" key="3">
    <source>
        <dbReference type="EMBL" id="AGH96314.1"/>
    </source>
</evidence>
<dbReference type="SUPFAM" id="SSF53720">
    <property type="entry name" value="ALDH-like"/>
    <property type="match status" value="1"/>
</dbReference>
<dbReference type="InterPro" id="IPR016162">
    <property type="entry name" value="Ald_DH_N"/>
</dbReference>
<dbReference type="KEGG" id="bex:A11Q_2098"/>
<keyword evidence="4" id="KW-1185">Reference proteome</keyword>
<accession>M4VSX9</accession>
<dbReference type="STRING" id="1184267.A11Q_2098"/>
<dbReference type="HOGENOM" id="CLU_005391_0_0_7"/>
<dbReference type="Gene3D" id="3.40.309.10">
    <property type="entry name" value="Aldehyde Dehydrogenase, Chain A, domain 2"/>
    <property type="match status" value="1"/>
</dbReference>
<dbReference type="AlphaFoldDB" id="M4VSX9"/>
<evidence type="ECO:0000256" key="1">
    <source>
        <dbReference type="ARBA" id="ARBA00023002"/>
    </source>
</evidence>
<evidence type="ECO:0000259" key="2">
    <source>
        <dbReference type="Pfam" id="PF00171"/>
    </source>
</evidence>
<dbReference type="Pfam" id="PF00171">
    <property type="entry name" value="Aldedh"/>
    <property type="match status" value="1"/>
</dbReference>
<dbReference type="Proteomes" id="UP000012040">
    <property type="component" value="Chromosome"/>
</dbReference>
<evidence type="ECO:0000313" key="4">
    <source>
        <dbReference type="Proteomes" id="UP000012040"/>
    </source>
</evidence>
<protein>
    <submittedName>
        <fullName evidence="3">2-hydroxymuconic semialdehyde dehydrogenase</fullName>
    </submittedName>
</protein>
<reference evidence="3 4" key="1">
    <citation type="journal article" date="2013" name="ISME J.">
        <title>By their genes ye shall know them: genomic signatures of predatory bacteria.</title>
        <authorList>
            <person name="Pasternak Z."/>
            <person name="Pietrokovski S."/>
            <person name="Rotem O."/>
            <person name="Gophna U."/>
            <person name="Lurie-Weinberger M.N."/>
            <person name="Jurkevitch E."/>
        </authorList>
    </citation>
    <scope>NUCLEOTIDE SEQUENCE [LARGE SCALE GENOMIC DNA]</scope>
    <source>
        <strain evidence="3 4">JSS</strain>
    </source>
</reference>
<dbReference type="EMBL" id="CP003537">
    <property type="protein sequence ID" value="AGH96314.1"/>
    <property type="molecule type" value="Genomic_DNA"/>
</dbReference>
<dbReference type="PATRIC" id="fig|1184267.3.peg.2123"/>
<name>M4VSX9_9BACT</name>
<dbReference type="eggNOG" id="COG1012">
    <property type="taxonomic scope" value="Bacteria"/>
</dbReference>
<dbReference type="OrthoDB" id="9762913at2"/>
<gene>
    <name evidence="3" type="ORF">A11Q_2098</name>
</gene>
<organism evidence="3 4">
    <name type="scientific">Pseudobdellovibrio exovorus JSS</name>
    <dbReference type="NCBI Taxonomy" id="1184267"/>
    <lineage>
        <taxon>Bacteria</taxon>
        <taxon>Pseudomonadati</taxon>
        <taxon>Bdellovibrionota</taxon>
        <taxon>Bdellovibrionia</taxon>
        <taxon>Bdellovibrionales</taxon>
        <taxon>Pseudobdellovibrionaceae</taxon>
        <taxon>Pseudobdellovibrio</taxon>
    </lineage>
</organism>
<dbReference type="InterPro" id="IPR015590">
    <property type="entry name" value="Aldehyde_DH_dom"/>
</dbReference>
<dbReference type="PANTHER" id="PTHR11699">
    <property type="entry name" value="ALDEHYDE DEHYDROGENASE-RELATED"/>
    <property type="match status" value="1"/>
</dbReference>
<feature type="domain" description="Aldehyde dehydrogenase" evidence="2">
    <location>
        <begin position="14"/>
        <end position="467"/>
    </location>
</feature>
<dbReference type="InterPro" id="IPR016161">
    <property type="entry name" value="Ald_DH/histidinol_DH"/>
</dbReference>
<proteinExistence type="predicted"/>